<protein>
    <submittedName>
        <fullName evidence="3">SRPBCC domain-containing protein</fullName>
    </submittedName>
</protein>
<organism evidence="3 4">
    <name type="scientific">Chitinophaga silvisoli</name>
    <dbReference type="NCBI Taxonomy" id="2291814"/>
    <lineage>
        <taxon>Bacteria</taxon>
        <taxon>Pseudomonadati</taxon>
        <taxon>Bacteroidota</taxon>
        <taxon>Chitinophagia</taxon>
        <taxon>Chitinophagales</taxon>
        <taxon>Chitinophagaceae</taxon>
        <taxon>Chitinophaga</taxon>
    </lineage>
</organism>
<dbReference type="AlphaFoldDB" id="A0A3E1NT75"/>
<accession>A0A3E1NT75</accession>
<dbReference type="InterPro" id="IPR023393">
    <property type="entry name" value="START-like_dom_sf"/>
</dbReference>
<dbReference type="OrthoDB" id="2355173at2"/>
<evidence type="ECO:0000313" key="3">
    <source>
        <dbReference type="EMBL" id="RFM31044.1"/>
    </source>
</evidence>
<gene>
    <name evidence="3" type="ORF">DXN04_31260</name>
</gene>
<dbReference type="EMBL" id="QTJV01000017">
    <property type="protein sequence ID" value="RFM31044.1"/>
    <property type="molecule type" value="Genomic_DNA"/>
</dbReference>
<dbReference type="Proteomes" id="UP000261174">
    <property type="component" value="Unassembled WGS sequence"/>
</dbReference>
<dbReference type="CDD" id="cd07814">
    <property type="entry name" value="SRPBCC_CalC_Aha1-like"/>
    <property type="match status" value="1"/>
</dbReference>
<proteinExistence type="inferred from homology"/>
<evidence type="ECO:0000256" key="1">
    <source>
        <dbReference type="ARBA" id="ARBA00006817"/>
    </source>
</evidence>
<dbReference type="Pfam" id="PF08327">
    <property type="entry name" value="AHSA1"/>
    <property type="match status" value="1"/>
</dbReference>
<sequence>MSNQVIVIEETFNAPVEKVWQALTDKDKMKQWYFNLDDFKAERGFKFSFPGQGHKGEQYIHLCEVTIAQPMEKLQYSWQYKGYEGYSTVTFELFDEGDKTRLKLTHEGLDSFPKHPDFAADSFRGGWTHLMTISLKDYLAKSN</sequence>
<dbReference type="Gene3D" id="3.30.530.20">
    <property type="match status" value="1"/>
</dbReference>
<comment type="similarity">
    <text evidence="1">Belongs to the AHA1 family.</text>
</comment>
<comment type="caution">
    <text evidence="3">The sequence shown here is derived from an EMBL/GenBank/DDBJ whole genome shotgun (WGS) entry which is preliminary data.</text>
</comment>
<feature type="domain" description="Activator of Hsp90 ATPase homologue 1/2-like C-terminal" evidence="2">
    <location>
        <begin position="13"/>
        <end position="139"/>
    </location>
</feature>
<dbReference type="SUPFAM" id="SSF55961">
    <property type="entry name" value="Bet v1-like"/>
    <property type="match status" value="1"/>
</dbReference>
<evidence type="ECO:0000259" key="2">
    <source>
        <dbReference type="Pfam" id="PF08327"/>
    </source>
</evidence>
<reference evidence="3 4" key="1">
    <citation type="submission" date="2018-08" db="EMBL/GenBank/DDBJ databases">
        <title>Chitinophaga sp. K20C18050901, a novel bacterium isolated from forest soil.</title>
        <authorList>
            <person name="Wang C."/>
        </authorList>
    </citation>
    <scope>NUCLEOTIDE SEQUENCE [LARGE SCALE GENOMIC DNA]</scope>
    <source>
        <strain evidence="3 4">K20C18050901</strain>
    </source>
</reference>
<evidence type="ECO:0000313" key="4">
    <source>
        <dbReference type="Proteomes" id="UP000261174"/>
    </source>
</evidence>
<dbReference type="RefSeq" id="WP_116857358.1">
    <property type="nucleotide sequence ID" value="NZ_QTJV01000017.1"/>
</dbReference>
<dbReference type="InterPro" id="IPR013538">
    <property type="entry name" value="ASHA1/2-like_C"/>
</dbReference>
<name>A0A3E1NT75_9BACT</name>
<keyword evidence="4" id="KW-1185">Reference proteome</keyword>